<keyword evidence="1" id="KW-1133">Transmembrane helix</keyword>
<keyword evidence="1" id="KW-0472">Membrane</keyword>
<feature type="transmembrane region" description="Helical" evidence="1">
    <location>
        <begin position="139"/>
        <end position="163"/>
    </location>
</feature>
<evidence type="ECO:0000313" key="2">
    <source>
        <dbReference type="EMBL" id="MPM27734.1"/>
    </source>
</evidence>
<comment type="caution">
    <text evidence="2">The sequence shown here is derived from an EMBL/GenBank/DDBJ whole genome shotgun (WGS) entry which is preliminary data.</text>
</comment>
<reference evidence="2" key="1">
    <citation type="submission" date="2019-08" db="EMBL/GenBank/DDBJ databases">
        <authorList>
            <person name="Kucharzyk K."/>
            <person name="Murdoch R.W."/>
            <person name="Higgins S."/>
            <person name="Loffler F."/>
        </authorList>
    </citation>
    <scope>NUCLEOTIDE SEQUENCE</scope>
</reference>
<protein>
    <submittedName>
        <fullName evidence="2">Uncharacterized protein</fullName>
    </submittedName>
</protein>
<sequence>MFETKNRVFRLDTPGFAPVWRGSRCFLPVATKAFCSFADAQSKNPSCVPIATKAFCSLTTFNPKFQVAATRSVPFIRRGGGHFAPHSLASLHPPQAAVGSLPTGGGRLAPAAHFAGKKLLSAIKMTAGLLSRRHFQPAYFFLPLLLLLFLLPDSGAATCGSGIADACGLLPFVPFLAILSLTAASPHLLQSMRYPTPIMSAAIITTRIGAGKKVDNRIPAPKKMMPRPKMSR</sequence>
<feature type="transmembrane region" description="Helical" evidence="1">
    <location>
        <begin position="169"/>
        <end position="189"/>
    </location>
</feature>
<evidence type="ECO:0000256" key="1">
    <source>
        <dbReference type="SAM" id="Phobius"/>
    </source>
</evidence>
<dbReference type="EMBL" id="VSSQ01005073">
    <property type="protein sequence ID" value="MPM27734.1"/>
    <property type="molecule type" value="Genomic_DNA"/>
</dbReference>
<organism evidence="2">
    <name type="scientific">bioreactor metagenome</name>
    <dbReference type="NCBI Taxonomy" id="1076179"/>
    <lineage>
        <taxon>unclassified sequences</taxon>
        <taxon>metagenomes</taxon>
        <taxon>ecological metagenomes</taxon>
    </lineage>
</organism>
<dbReference type="AlphaFoldDB" id="A0A644YNS6"/>
<accession>A0A644YNS6</accession>
<keyword evidence="1" id="KW-0812">Transmembrane</keyword>
<name>A0A644YNS6_9ZZZZ</name>
<proteinExistence type="predicted"/>
<gene>
    <name evidence="2" type="ORF">SDC9_74247</name>
</gene>